<dbReference type="RefSeq" id="WP_117154683.1">
    <property type="nucleotide sequence ID" value="NZ_BMLG01000003.1"/>
</dbReference>
<dbReference type="AlphaFoldDB" id="A0A917WT45"/>
<protein>
    <submittedName>
        <fullName evidence="2">Uncharacterized protein</fullName>
    </submittedName>
</protein>
<gene>
    <name evidence="2" type="ORF">GCM10011351_10230</name>
</gene>
<keyword evidence="1" id="KW-0472">Membrane</keyword>
<evidence type="ECO:0000313" key="3">
    <source>
        <dbReference type="Proteomes" id="UP000618460"/>
    </source>
</evidence>
<name>A0A917WT45_9BACI</name>
<evidence type="ECO:0000256" key="1">
    <source>
        <dbReference type="SAM" id="Phobius"/>
    </source>
</evidence>
<proteinExistence type="predicted"/>
<dbReference type="Proteomes" id="UP000618460">
    <property type="component" value="Unassembled WGS sequence"/>
</dbReference>
<keyword evidence="3" id="KW-1185">Reference proteome</keyword>
<dbReference type="EMBL" id="BMLG01000003">
    <property type="protein sequence ID" value="GGM26490.1"/>
    <property type="molecule type" value="Genomic_DNA"/>
</dbReference>
<reference evidence="2" key="1">
    <citation type="journal article" date="2014" name="Int. J. Syst. Evol. Microbiol.">
        <title>Complete genome sequence of Corynebacterium casei LMG S-19264T (=DSM 44701T), isolated from a smear-ripened cheese.</title>
        <authorList>
            <consortium name="US DOE Joint Genome Institute (JGI-PGF)"/>
            <person name="Walter F."/>
            <person name="Albersmeier A."/>
            <person name="Kalinowski J."/>
            <person name="Ruckert C."/>
        </authorList>
    </citation>
    <scope>NUCLEOTIDE SEQUENCE</scope>
    <source>
        <strain evidence="2">CGMCC 1.6333</strain>
    </source>
</reference>
<evidence type="ECO:0000313" key="2">
    <source>
        <dbReference type="EMBL" id="GGM26490.1"/>
    </source>
</evidence>
<comment type="caution">
    <text evidence="2">The sequence shown here is derived from an EMBL/GenBank/DDBJ whole genome shotgun (WGS) entry which is preliminary data.</text>
</comment>
<feature type="transmembrane region" description="Helical" evidence="1">
    <location>
        <begin position="6"/>
        <end position="25"/>
    </location>
</feature>
<reference evidence="2" key="2">
    <citation type="submission" date="2020-09" db="EMBL/GenBank/DDBJ databases">
        <authorList>
            <person name="Sun Q."/>
            <person name="Zhou Y."/>
        </authorList>
    </citation>
    <scope>NUCLEOTIDE SEQUENCE</scope>
    <source>
        <strain evidence="2">CGMCC 1.6333</strain>
    </source>
</reference>
<dbReference type="OrthoDB" id="9937903at2"/>
<keyword evidence="1" id="KW-0812">Transmembrane</keyword>
<organism evidence="2 3">
    <name type="scientific">Paraliobacillus quinghaiensis</name>
    <dbReference type="NCBI Taxonomy" id="470815"/>
    <lineage>
        <taxon>Bacteria</taxon>
        <taxon>Bacillati</taxon>
        <taxon>Bacillota</taxon>
        <taxon>Bacilli</taxon>
        <taxon>Bacillales</taxon>
        <taxon>Bacillaceae</taxon>
        <taxon>Paraliobacillus</taxon>
    </lineage>
</organism>
<sequence>MKKWMVIGLSSSIIIVWISFFFVLLGKETPQLAGQQHAISVREKVVLSKNLRIFETTHLINEDPNTNINLTDQQTIDTTNVLYDFEQGNSVSIDELLSALNIETE</sequence>
<accession>A0A917WT45</accession>
<keyword evidence="1" id="KW-1133">Transmembrane helix</keyword>